<dbReference type="EMBL" id="JACEIB010000023">
    <property type="protein sequence ID" value="MBA2935146.1"/>
    <property type="molecule type" value="Genomic_DNA"/>
</dbReference>
<keyword evidence="1" id="KW-1133">Transmembrane helix</keyword>
<feature type="transmembrane region" description="Helical" evidence="1">
    <location>
        <begin position="30"/>
        <end position="51"/>
    </location>
</feature>
<keyword evidence="1" id="KW-0472">Membrane</keyword>
<comment type="caution">
    <text evidence="2">The sequence shown here is derived from an EMBL/GenBank/DDBJ whole genome shotgun (WGS) entry which is preliminary data.</text>
</comment>
<sequence>MTVKEHIARDLCWLPLLAAFVYVSELARERWLPAFPILVAAVLSVLIANALRIRASRYR</sequence>
<proteinExistence type="predicted"/>
<keyword evidence="3" id="KW-1185">Reference proteome</keyword>
<evidence type="ECO:0000256" key="1">
    <source>
        <dbReference type="SAM" id="Phobius"/>
    </source>
</evidence>
<protein>
    <submittedName>
        <fullName evidence="2">Uncharacterized protein</fullName>
    </submittedName>
</protein>
<evidence type="ECO:0000313" key="2">
    <source>
        <dbReference type="EMBL" id="MBA2935146.1"/>
    </source>
</evidence>
<gene>
    <name evidence="2" type="ORF">HZF05_13735</name>
</gene>
<name>A0A838LAJ2_9SPHN</name>
<organism evidence="2 3">
    <name type="scientific">Sphingomonas chungangi</name>
    <dbReference type="NCBI Taxonomy" id="2683589"/>
    <lineage>
        <taxon>Bacteria</taxon>
        <taxon>Pseudomonadati</taxon>
        <taxon>Pseudomonadota</taxon>
        <taxon>Alphaproteobacteria</taxon>
        <taxon>Sphingomonadales</taxon>
        <taxon>Sphingomonadaceae</taxon>
        <taxon>Sphingomonas</taxon>
    </lineage>
</organism>
<dbReference type="Proteomes" id="UP000570166">
    <property type="component" value="Unassembled WGS sequence"/>
</dbReference>
<dbReference type="AlphaFoldDB" id="A0A838LAJ2"/>
<accession>A0A838LAJ2</accession>
<keyword evidence="1" id="KW-0812">Transmembrane</keyword>
<evidence type="ECO:0000313" key="3">
    <source>
        <dbReference type="Proteomes" id="UP000570166"/>
    </source>
</evidence>
<dbReference type="RefSeq" id="WP_181638876.1">
    <property type="nucleotide sequence ID" value="NZ_JACEIB010000023.1"/>
</dbReference>
<reference evidence="2 3" key="1">
    <citation type="submission" date="2020-07" db="EMBL/GenBank/DDBJ databases">
        <authorList>
            <person name="Sun Q."/>
        </authorList>
    </citation>
    <scope>NUCLEOTIDE SEQUENCE [LARGE SCALE GENOMIC DNA]</scope>
    <source>
        <strain evidence="2 3">CGMCC 1.13654</strain>
    </source>
</reference>